<evidence type="ECO:0000313" key="12">
    <source>
        <dbReference type="Proteomes" id="UP000030816"/>
    </source>
</evidence>
<keyword evidence="4" id="KW-0597">Phosphoprotein</keyword>
<evidence type="ECO:0000256" key="6">
    <source>
        <dbReference type="PIRNR" id="PIRNR000454"/>
    </source>
</evidence>
<dbReference type="InterPro" id="IPR014031">
    <property type="entry name" value="Ketoacyl_synth_C"/>
</dbReference>
<accession>A0A0B2X6R7</accession>
<dbReference type="OrthoDB" id="4251012at2759"/>
<dbReference type="GO" id="GO:0004312">
    <property type="term" value="F:fatty acid synthase activity"/>
    <property type="evidence" value="ECO:0007669"/>
    <property type="project" value="InterPro"/>
</dbReference>
<dbReference type="Gene3D" id="3.30.70.2490">
    <property type="match status" value="1"/>
</dbReference>
<dbReference type="PROSITE" id="PS00606">
    <property type="entry name" value="KS3_1"/>
    <property type="match status" value="1"/>
</dbReference>
<evidence type="ECO:0000256" key="7">
    <source>
        <dbReference type="PIRSR" id="PIRSR000454-1"/>
    </source>
</evidence>
<feature type="modified residue" description="O-(pantetheine 4'-phosphoryl)serine" evidence="8">
    <location>
        <position position="127"/>
    </location>
</feature>
<dbReference type="Proteomes" id="UP000030816">
    <property type="component" value="Unassembled WGS sequence"/>
</dbReference>
<protein>
    <recommendedName>
        <fullName evidence="2">beta-ketoacyl-[acyl-carrier-protein] synthase I</fullName>
        <ecNumber evidence="2">2.3.1.41</ecNumber>
    </recommendedName>
</protein>
<dbReference type="GeneID" id="63736219"/>
<dbReference type="Pfam" id="PF00109">
    <property type="entry name" value="ketoacyl-synt"/>
    <property type="match status" value="1"/>
</dbReference>
<name>A0A0B2X6R7_METAS</name>
<dbReference type="Pfam" id="PF02801">
    <property type="entry name" value="Ketoacyl-synt_C"/>
    <property type="match status" value="1"/>
</dbReference>
<dbReference type="GO" id="GO:0042759">
    <property type="term" value="P:long-chain fatty acid biosynthetic process"/>
    <property type="evidence" value="ECO:0007669"/>
    <property type="project" value="UniProtKB-UniRule"/>
</dbReference>
<evidence type="ECO:0000259" key="10">
    <source>
        <dbReference type="PROSITE" id="PS52004"/>
    </source>
</evidence>
<dbReference type="GO" id="GO:0008897">
    <property type="term" value="F:holo-[acyl-carrier-protein] synthase activity"/>
    <property type="evidence" value="ECO:0007669"/>
    <property type="project" value="InterPro"/>
</dbReference>
<feature type="region of interest" description="Disordered" evidence="9">
    <location>
        <begin position="45"/>
        <end position="79"/>
    </location>
</feature>
<keyword evidence="12" id="KW-1185">Reference proteome</keyword>
<dbReference type="InterPro" id="IPR014030">
    <property type="entry name" value="Ketoacyl_synth_N"/>
</dbReference>
<dbReference type="CDD" id="cd08950">
    <property type="entry name" value="KR_fFAS_SDR_c_like"/>
    <property type="match status" value="1"/>
</dbReference>
<dbReference type="InterPro" id="IPR050830">
    <property type="entry name" value="Fungal_FAS"/>
</dbReference>
<comment type="caution">
    <text evidence="11">The sequence shown here is derived from an EMBL/GenBank/DDBJ whole genome shotgun (WGS) entry which is preliminary data.</text>
</comment>
<evidence type="ECO:0000256" key="5">
    <source>
        <dbReference type="ARBA" id="ARBA00022679"/>
    </source>
</evidence>
<dbReference type="InterPro" id="IPR036291">
    <property type="entry name" value="NAD(P)-bd_dom_sf"/>
</dbReference>
<dbReference type="PANTHER" id="PTHR10982:SF21">
    <property type="entry name" value="FATTY ACID SYNTHASE SUBUNIT BETA"/>
    <property type="match status" value="1"/>
</dbReference>
<reference evidence="11 12" key="1">
    <citation type="journal article" date="2014" name="Proc. Natl. Acad. Sci. U.S.A.">
        <title>Trajectory and genomic determinants of fungal-pathogen speciation and host adaptation.</title>
        <authorList>
            <person name="Hu X."/>
            <person name="Xiao G."/>
            <person name="Zheng P."/>
            <person name="Shang Y."/>
            <person name="Su Y."/>
            <person name="Zhang X."/>
            <person name="Liu X."/>
            <person name="Zhan S."/>
            <person name="St Leger R.J."/>
            <person name="Wang C."/>
        </authorList>
    </citation>
    <scope>NUCLEOTIDE SEQUENCE [LARGE SCALE GENOMIC DNA]</scope>
    <source>
        <strain evidence="11 12">ARSEF 1941</strain>
    </source>
</reference>
<dbReference type="GO" id="GO:0004315">
    <property type="term" value="F:3-oxoacyl-[acyl-carrier-protein] synthase activity"/>
    <property type="evidence" value="ECO:0007669"/>
    <property type="project" value="UniProtKB-EC"/>
</dbReference>
<evidence type="ECO:0000313" key="11">
    <source>
        <dbReference type="EMBL" id="KHO00986.1"/>
    </source>
</evidence>
<dbReference type="Gene3D" id="3.40.50.720">
    <property type="entry name" value="NAD(P)-binding Rossmann-like Domain"/>
    <property type="match status" value="2"/>
</dbReference>
<dbReference type="InterPro" id="IPR026025">
    <property type="entry name" value="FAS_alpha_yeast"/>
</dbReference>
<dbReference type="PANTHER" id="PTHR10982">
    <property type="entry name" value="MALONYL COA-ACYL CARRIER PROTEIN TRANSACYLASE"/>
    <property type="match status" value="1"/>
</dbReference>
<keyword evidence="3 6" id="KW-0596">Phosphopantetheine</keyword>
<dbReference type="GO" id="GO:0044550">
    <property type="term" value="P:secondary metabolite biosynthetic process"/>
    <property type="evidence" value="ECO:0007669"/>
    <property type="project" value="UniProtKB-ARBA"/>
</dbReference>
<evidence type="ECO:0000256" key="4">
    <source>
        <dbReference type="ARBA" id="ARBA00022553"/>
    </source>
</evidence>
<dbReference type="SUPFAM" id="SSF51735">
    <property type="entry name" value="NAD(P)-binding Rossmann-fold domains"/>
    <property type="match status" value="1"/>
</dbReference>
<dbReference type="InterPro" id="IPR041550">
    <property type="entry name" value="FASI_helical"/>
</dbReference>
<evidence type="ECO:0000256" key="1">
    <source>
        <dbReference type="ARBA" id="ARBA00007485"/>
    </source>
</evidence>
<feature type="domain" description="Ketosynthase family 3 (KS3)" evidence="10">
    <location>
        <begin position="950"/>
        <end position="1506"/>
    </location>
</feature>
<dbReference type="Gene3D" id="3.40.47.10">
    <property type="match status" value="2"/>
</dbReference>
<keyword evidence="5 6" id="KW-0808">Transferase</keyword>
<dbReference type="PROSITE" id="PS52004">
    <property type="entry name" value="KS3_2"/>
    <property type="match status" value="1"/>
</dbReference>
<dbReference type="InterPro" id="IPR040899">
    <property type="entry name" value="Fas_alpha_ACP"/>
</dbReference>
<dbReference type="STRING" id="1081103.A0A0B2X6R7"/>
<dbReference type="InterPro" id="IPR047224">
    <property type="entry name" value="FAS_alpha_su_C"/>
</dbReference>
<dbReference type="InterPro" id="IPR020841">
    <property type="entry name" value="PKS_Beta-ketoAc_synthase_dom"/>
</dbReference>
<evidence type="ECO:0000256" key="2">
    <source>
        <dbReference type="ARBA" id="ARBA00013191"/>
    </source>
</evidence>
<dbReference type="EC" id="2.3.1.41" evidence="2"/>
<gene>
    <name evidence="11" type="ORF">MAM_01764</name>
</gene>
<evidence type="ECO:0000256" key="3">
    <source>
        <dbReference type="ARBA" id="ARBA00022450"/>
    </source>
</evidence>
<dbReference type="EMBL" id="AZHE01000002">
    <property type="protein sequence ID" value="KHO00986.1"/>
    <property type="molecule type" value="Genomic_DNA"/>
</dbReference>
<dbReference type="Pfam" id="PF18325">
    <property type="entry name" value="Fas_alpha_ACP"/>
    <property type="match status" value="1"/>
</dbReference>
<dbReference type="InterPro" id="IPR018201">
    <property type="entry name" value="Ketoacyl_synth_AS"/>
</dbReference>
<dbReference type="HOGENOM" id="CLU_000114_0_0_1"/>
<dbReference type="GO" id="GO:0004316">
    <property type="term" value="F:3-oxoacyl-[acyl-carrier-protein] reductase (NADPH) activity"/>
    <property type="evidence" value="ECO:0007669"/>
    <property type="project" value="InterPro"/>
</dbReference>
<dbReference type="PIRSF" id="PIRSF000454">
    <property type="entry name" value="FAS_yeast_alpha"/>
    <property type="match status" value="1"/>
</dbReference>
<proteinExistence type="inferred from homology"/>
<dbReference type="CDD" id="cd00828">
    <property type="entry name" value="elong_cond_enzymes"/>
    <property type="match status" value="1"/>
</dbReference>
<dbReference type="Pfam" id="PF18314">
    <property type="entry name" value="FAS_I_H"/>
    <property type="match status" value="1"/>
</dbReference>
<dbReference type="SUPFAM" id="SSF53901">
    <property type="entry name" value="Thiolase-like"/>
    <property type="match status" value="2"/>
</dbReference>
<organism evidence="11 12">
    <name type="scientific">Metarhizium album (strain ARSEF 1941)</name>
    <dbReference type="NCBI Taxonomy" id="1081103"/>
    <lineage>
        <taxon>Eukaryota</taxon>
        <taxon>Fungi</taxon>
        <taxon>Dikarya</taxon>
        <taxon>Ascomycota</taxon>
        <taxon>Pezizomycotina</taxon>
        <taxon>Sordariomycetes</taxon>
        <taxon>Hypocreomycetidae</taxon>
        <taxon>Hypocreales</taxon>
        <taxon>Clavicipitaceae</taxon>
        <taxon>Metarhizium</taxon>
    </lineage>
</organism>
<dbReference type="RefSeq" id="XP_040682051.1">
    <property type="nucleotide sequence ID" value="XM_040820563.1"/>
</dbReference>
<dbReference type="InterPro" id="IPR016039">
    <property type="entry name" value="Thiolase-like"/>
</dbReference>
<evidence type="ECO:0000256" key="9">
    <source>
        <dbReference type="SAM" id="MobiDB-lite"/>
    </source>
</evidence>
<sequence length="1581" mass="173265">MMRRTWNEQFLMSDRCHGINRQFLGPADSLDDIYYRMDASEQGKAADVSQDSLEVGTPQVTPSREAAAHAGPKPPETRYSMEPAQMLPDVCTPPSAILPVMVALKLKRGLASLQTHKSITELTEGRSALSNELVGDLQEEFGYGVPQPENIPLDQLCLRLESTHDGRLGKPATSLIFKFLSSKLPGSYGQPSLRRFLEERWGLGPMRQDAVLLTAASKQPVSRLVDARETEAFFSDVAKEYYRHQDLAVPQTRALDSRGFGDGLVDGNATRPVGEGTASLMRDIASVLNNHVGRESAQTAANNSREEDSEQAAAAESLSLWLSEHGDDYAEGIKPMFDIKKLRVYDSYWNWSAQDVERFCVLWKEGRTQHEAELAELAGTITNRACSRSLAHIRHVQHQVEKDASLENGLSLLYRSCLLSIEKDPVYRPGAPSMAPVTVMDETGNITTSEVPRGVNCKILNHEEVSPGVDFPVRRFRDGVATFSPDLSLAYAKDREGARNDGFTFSRRNVLVTGAGKDSIGVNIIRGLLRGGARVTVTTSSFSPETTRMYRDLYVKHGAKGSVLRVVPFNQGSYNDIQNLVRWIQGDEAWDLDFVVPFAAVSEHGRNLQSLDSRSELAHRAMLTNLLRMLGLIARSKQRQGTLNRPATVVLPLSPNHGLFGGDGLYGESKKALEPLLAKWYSESWAEYMSVLGVVIGWTRGTGLMEGNDAAAQFVEAMGVETFGVREMADNILTLMGGCINAECQFGPLVADLGGGFCQVKGLSEMLKSIRNRLRIESDVRKAIEAEKAQEKAVVTGPSSATATPAPLGTLGVLSNVQFTRPSLPDYDKDIAPLAASLQGMVDLSRVAVITGFSELGPHGNSRTRWDMEADGMLSVEGSVEMAWMMGLIKHRSGIGLDGTHFAGWMDAETCEAVNDVDIYARYMATMLRHTGLRKIEPSMCDNHYDPEHKETVQEIVLQHDLPPFEATPEIAEEMLRKHGDTASASKDAAGRWHVQLRAGATVMVPRSSCFNRTVAGQIPTGWSARRYGIQDDIIEQVDPVTLFSLVCTVEALLCAGIVDPYEWYRNIHVSQLAICTGSSMGGLSSLRQMHRDRFLDGPVKPDVLQETFINTTGAWINMLLMSSSGPIKTPVGACATSLESLDTGLDLIVSGKAKVVLVGGAEDFVEDLSFEFGSMNATCNTDAETAAGREPREMSRPTASTRSGFVEAQGCGVQVLTSAELALQMGLPVFGIVAYTNLSADKSGRSVPAPGIGVVGNAQESVLPGTSKPRTDAVAWPLWNLKHRRMMLLRRREQIAEYVQDGLDQLQSEVDLLRASSLHLVQQDLDQYRESRAAAIMEEGRRQEKEAAFGLGNNFWRSDASKRTSPIRGSLATWGLGVDDISVASLHGTSTVQNDTNEAFVIQEQMRHLGRRQGNLLPCVCQKWLTGHPKGAAGAWMINGCLQMMNSGRIPGNRNADNVDEDLQKHQYLWFPGETVGTSGQGHLKACSVTSFGFGQKGAQALLVHPRYLYATISRAEYEEYRHRVDVRLQRSSRSLVQGMMGEDLVSSRMKTTPPYDARDEVSALLDPNARFGLKDCVGG</sequence>
<feature type="active site" description="For beta-ketoacyl synthase activity" evidence="7">
    <location>
        <position position="1135"/>
    </location>
</feature>
<comment type="similarity">
    <text evidence="1 6">Belongs to the thiolase-like superfamily. Fungal fatty acid synthetase subunit alpha family.</text>
</comment>
<evidence type="ECO:0000256" key="8">
    <source>
        <dbReference type="PIRSR" id="PIRSR000454-4"/>
    </source>
</evidence>
<dbReference type="GO" id="GO:0005835">
    <property type="term" value="C:fatty acid synthase complex"/>
    <property type="evidence" value="ECO:0007669"/>
    <property type="project" value="InterPro"/>
</dbReference>